<dbReference type="PANTHER" id="PTHR37784">
    <property type="entry name" value="PROTEIN MSN1"/>
    <property type="match status" value="1"/>
</dbReference>
<dbReference type="HOGENOM" id="CLU_735808_0_0_1"/>
<evidence type="ECO:0000313" key="5">
    <source>
        <dbReference type="Proteomes" id="UP000002036"/>
    </source>
</evidence>
<evidence type="ECO:0000256" key="2">
    <source>
        <dbReference type="SAM" id="MobiDB-lite"/>
    </source>
</evidence>
<dbReference type="InParanoid" id="C5DJ64"/>
<dbReference type="RefSeq" id="XP_002554790.1">
    <property type="nucleotide sequence ID" value="XM_002554744.1"/>
</dbReference>
<dbReference type="AlphaFoldDB" id="C5DJ64"/>
<sequence>MTTPDESIAVTSSGVIQNSVSNVVGSMAEKLAILQHQVDTLQTQLRSEKKEREALQKYVIRRLRESLPSISHDELGGSPPIVLEDEHLRDFDDVGAILEATEISSNSGSNASRHTPVVTTSKRASGSDCIEGSLTNGQKASLVGLQDLATNSHSHTNLTTPYLQGMVPSLVLRDCDQAGSGEDITSLINDAMAQNLRKRTLSNEFLMPQSHRNRSGSGIEIAHPLECTPNLSLRNIPIFPLRLNTPSTPNNAYSSAPPTPTSQLGEQDIMEKWGIRFSEKYATISDVWNEYHKIGAKGVSIRSLEQSFSNRWRSNLHRNVKKKYSRRLIIIRAIETGIKRGKSLEECIEVLEKFLKQANKPISHLYRKANLPPEFT</sequence>
<dbReference type="OrthoDB" id="428577at2759"/>
<organism evidence="4 5">
    <name type="scientific">Lachancea thermotolerans (strain ATCC 56472 / CBS 6340 / NRRL Y-8284)</name>
    <name type="common">Yeast</name>
    <name type="synonym">Kluyveromyces thermotolerans</name>
    <dbReference type="NCBI Taxonomy" id="559295"/>
    <lineage>
        <taxon>Eukaryota</taxon>
        <taxon>Fungi</taxon>
        <taxon>Dikarya</taxon>
        <taxon>Ascomycota</taxon>
        <taxon>Saccharomycotina</taxon>
        <taxon>Saccharomycetes</taxon>
        <taxon>Saccharomycetales</taxon>
        <taxon>Saccharomycetaceae</taxon>
        <taxon>Lachancea</taxon>
    </lineage>
</organism>
<feature type="coiled-coil region" evidence="1">
    <location>
        <begin position="31"/>
        <end position="58"/>
    </location>
</feature>
<dbReference type="GO" id="GO:0060963">
    <property type="term" value="P:positive regulation of ribosomal protein gene transcription by RNA polymerase II"/>
    <property type="evidence" value="ECO:0007669"/>
    <property type="project" value="TreeGrafter"/>
</dbReference>
<dbReference type="InterPro" id="IPR022210">
    <property type="entry name" value="TF_GCR1-like"/>
</dbReference>
<feature type="region of interest" description="Disordered" evidence="2">
    <location>
        <begin position="105"/>
        <end position="126"/>
    </location>
</feature>
<evidence type="ECO:0000259" key="3">
    <source>
        <dbReference type="Pfam" id="PF12550"/>
    </source>
</evidence>
<dbReference type="Proteomes" id="UP000002036">
    <property type="component" value="Chromosome F"/>
</dbReference>
<dbReference type="GO" id="GO:0000978">
    <property type="term" value="F:RNA polymerase II cis-regulatory region sequence-specific DNA binding"/>
    <property type="evidence" value="ECO:0007669"/>
    <property type="project" value="TreeGrafter"/>
</dbReference>
<dbReference type="KEGG" id="lth:KLTH0F13860g"/>
<dbReference type="PANTHER" id="PTHR37784:SF2">
    <property type="entry name" value="HIGH-OSMOLARITY-INDUCED TRANSCRIPTION PROTEIN 1"/>
    <property type="match status" value="1"/>
</dbReference>
<keyword evidence="5" id="KW-1185">Reference proteome</keyword>
<dbReference type="InterPro" id="IPR052146">
    <property type="entry name" value="HOT1"/>
</dbReference>
<dbReference type="Pfam" id="PF12550">
    <property type="entry name" value="GCR1_C"/>
    <property type="match status" value="1"/>
</dbReference>
<keyword evidence="1" id="KW-0175">Coiled coil</keyword>
<evidence type="ECO:0000256" key="1">
    <source>
        <dbReference type="SAM" id="Coils"/>
    </source>
</evidence>
<dbReference type="EMBL" id="CU928170">
    <property type="protein sequence ID" value="CAR24353.1"/>
    <property type="molecule type" value="Genomic_DNA"/>
</dbReference>
<feature type="compositionally biased region" description="Polar residues" evidence="2">
    <location>
        <begin position="105"/>
        <end position="124"/>
    </location>
</feature>
<name>C5DJ64_LACTC</name>
<proteinExistence type="predicted"/>
<accession>C5DJ64</accession>
<reference evidence="4 5" key="1">
    <citation type="journal article" date="2009" name="Genome Res.">
        <title>Comparative genomics of protoploid Saccharomycetaceae.</title>
        <authorList>
            <consortium name="The Genolevures Consortium"/>
            <person name="Souciet J.-L."/>
            <person name="Dujon B."/>
            <person name="Gaillardin C."/>
            <person name="Johnston M."/>
            <person name="Baret P.V."/>
            <person name="Cliften P."/>
            <person name="Sherman D.J."/>
            <person name="Weissenbach J."/>
            <person name="Westhof E."/>
            <person name="Wincker P."/>
            <person name="Jubin C."/>
            <person name="Poulain J."/>
            <person name="Barbe V."/>
            <person name="Segurens B."/>
            <person name="Artiguenave F."/>
            <person name="Anthouard V."/>
            <person name="Vacherie B."/>
            <person name="Val M.-E."/>
            <person name="Fulton R.S."/>
            <person name="Minx P."/>
            <person name="Wilson R."/>
            <person name="Durrens P."/>
            <person name="Jean G."/>
            <person name="Marck C."/>
            <person name="Martin T."/>
            <person name="Nikolski M."/>
            <person name="Rolland T."/>
            <person name="Seret M.-L."/>
            <person name="Casaregola S."/>
            <person name="Despons L."/>
            <person name="Fairhead C."/>
            <person name="Fischer G."/>
            <person name="Lafontaine I."/>
            <person name="Leh V."/>
            <person name="Lemaire M."/>
            <person name="de Montigny J."/>
            <person name="Neuveglise C."/>
            <person name="Thierry A."/>
            <person name="Blanc-Lenfle I."/>
            <person name="Bleykasten C."/>
            <person name="Diffels J."/>
            <person name="Fritsch E."/>
            <person name="Frangeul L."/>
            <person name="Goeffon A."/>
            <person name="Jauniaux N."/>
            <person name="Kachouri-Lafond R."/>
            <person name="Payen C."/>
            <person name="Potier S."/>
            <person name="Pribylova L."/>
            <person name="Ozanne C."/>
            <person name="Richard G.-F."/>
            <person name="Sacerdot C."/>
            <person name="Straub M.-L."/>
            <person name="Talla E."/>
        </authorList>
    </citation>
    <scope>NUCLEOTIDE SEQUENCE [LARGE SCALE GENOMIC DNA]</scope>
    <source>
        <strain evidence="5">ATCC 56472 / CBS 6340 / NRRL Y-8284</strain>
    </source>
</reference>
<gene>
    <name evidence="4" type="ordered locus">KLTH0F13860g</name>
</gene>
<dbReference type="GeneID" id="8293016"/>
<evidence type="ECO:0000313" key="4">
    <source>
        <dbReference type="EMBL" id="CAR24353.1"/>
    </source>
</evidence>
<feature type="domain" description="Transcription activator GCR1-like" evidence="3">
    <location>
        <begin position="275"/>
        <end position="354"/>
    </location>
</feature>
<dbReference type="GO" id="GO:0000981">
    <property type="term" value="F:DNA-binding transcription factor activity, RNA polymerase II-specific"/>
    <property type="evidence" value="ECO:0007669"/>
    <property type="project" value="TreeGrafter"/>
</dbReference>
<protein>
    <submittedName>
        <fullName evidence="4">KLTH0F13860p</fullName>
    </submittedName>
</protein>
<dbReference type="eggNOG" id="ENOG502SPD1">
    <property type="taxonomic scope" value="Eukaryota"/>
</dbReference>